<protein>
    <recommendedName>
        <fullName evidence="3 9">Geranylgeranyl transferase type-2 subunit alpha</fullName>
        <ecNumber evidence="2 9">2.5.1.60</ecNumber>
    </recommendedName>
    <alternativeName>
        <fullName evidence="7 9">Geranylgeranyl transferase type II subunit alpha</fullName>
    </alternativeName>
</protein>
<comment type="function">
    <text evidence="9">Catalyzes the transfer of a geranyl-geranyl moiety from geranyl-geranyl pyrophosphate to cysteines occuring in specific C-terminal amino acid sequences.</text>
</comment>
<dbReference type="Pfam" id="PF01239">
    <property type="entry name" value="PPTA"/>
    <property type="match status" value="3"/>
</dbReference>
<evidence type="ECO:0000256" key="5">
    <source>
        <dbReference type="ARBA" id="ARBA00022679"/>
    </source>
</evidence>
<dbReference type="PANTHER" id="PTHR11129:SF2">
    <property type="entry name" value="GERANYLGERANYL TRANSFERASE TYPE-2 SUBUNIT ALPHA"/>
    <property type="match status" value="1"/>
</dbReference>
<comment type="caution">
    <text evidence="10">The sequence shown here is derived from an EMBL/GenBank/DDBJ whole genome shotgun (WGS) entry which is preliminary data.</text>
</comment>
<dbReference type="OMA" id="RKFPKCY"/>
<evidence type="ECO:0000256" key="2">
    <source>
        <dbReference type="ARBA" id="ARBA00012656"/>
    </source>
</evidence>
<evidence type="ECO:0000256" key="7">
    <source>
        <dbReference type="ARBA" id="ARBA00031267"/>
    </source>
</evidence>
<dbReference type="PANTHER" id="PTHR11129">
    <property type="entry name" value="PROTEIN FARNESYLTRANSFERASE ALPHA SUBUNIT/RAB GERANYLGERANYL TRANSFERASE ALPHA SUBUNIT"/>
    <property type="match status" value="1"/>
</dbReference>
<dbReference type="InterPro" id="IPR002088">
    <property type="entry name" value="Prenyl_trans_a"/>
</dbReference>
<evidence type="ECO:0000256" key="6">
    <source>
        <dbReference type="ARBA" id="ARBA00022737"/>
    </source>
</evidence>
<dbReference type="GO" id="GO:0097354">
    <property type="term" value="P:prenylation"/>
    <property type="evidence" value="ECO:0007669"/>
    <property type="project" value="UniProtKB-UniRule"/>
</dbReference>
<dbReference type="AlphaFoldDB" id="A0A8J6C9C8"/>
<dbReference type="OrthoDB" id="1658at2759"/>
<dbReference type="PROSITE" id="PS51147">
    <property type="entry name" value="PFTA"/>
    <property type="match status" value="3"/>
</dbReference>
<comment type="similarity">
    <text evidence="1 9">Belongs to the protein prenyltransferase subunit alpha family.</text>
</comment>
<accession>A0A8J6C9C8</accession>
<keyword evidence="4 9" id="KW-0637">Prenyltransferase</keyword>
<keyword evidence="11" id="KW-1185">Reference proteome</keyword>
<evidence type="ECO:0000313" key="10">
    <source>
        <dbReference type="EMBL" id="KAG8459308.1"/>
    </source>
</evidence>
<keyword evidence="6" id="KW-0677">Repeat</keyword>
<dbReference type="GO" id="GO:0004663">
    <property type="term" value="F:Rab geranylgeranyltransferase activity"/>
    <property type="evidence" value="ECO:0007669"/>
    <property type="project" value="UniProtKB-UniRule"/>
</dbReference>
<dbReference type="SUPFAM" id="SSF48439">
    <property type="entry name" value="Protein prenylyltransferase"/>
    <property type="match status" value="1"/>
</dbReference>
<sequence>MHNVKRGSISEAKQAAMRAKAAQYTALSREALAARRAHRHDAESLGLSAQVIALNPEHATMWNWRKEACVANHAEPGPTREAALLAELQLAQAGLMANPKSYCCWHHRRWAIEWGPLDAHVGREIRLCDKLLALDARNFHCWQHRRFLAERARLSPADMRAFLDHQILHDFSNYSAWHERTRQLALARSPVDLAELSSELELVRNAFYTAPEDSAAWFYHRWLLARAADAAADADARADGARGEAVRSALLGELSMVDELLQLEPGAKWPLLTGARVCSLLGDAECRERGAAWLAELERTDEQRTGHYAAMRERLLDTPRVAEGAV</sequence>
<keyword evidence="5 9" id="KW-0808">Transferase</keyword>
<name>A0A8J6C9C8_DIALT</name>
<dbReference type="FunFam" id="1.25.40.120:FF:000035">
    <property type="entry name" value="Geranylgeranyl transferase type-2 subunit alpha"/>
    <property type="match status" value="1"/>
</dbReference>
<dbReference type="GO" id="GO:0005968">
    <property type="term" value="C:Rab-protein geranylgeranyltransferase complex"/>
    <property type="evidence" value="ECO:0007669"/>
    <property type="project" value="TreeGrafter"/>
</dbReference>
<evidence type="ECO:0000313" key="11">
    <source>
        <dbReference type="Proteomes" id="UP000751190"/>
    </source>
</evidence>
<organism evidence="10 11">
    <name type="scientific">Diacronema lutheri</name>
    <name type="common">Unicellular marine alga</name>
    <name type="synonym">Monochrysis lutheri</name>
    <dbReference type="NCBI Taxonomy" id="2081491"/>
    <lineage>
        <taxon>Eukaryota</taxon>
        <taxon>Haptista</taxon>
        <taxon>Haptophyta</taxon>
        <taxon>Pavlovophyceae</taxon>
        <taxon>Pavlovales</taxon>
        <taxon>Pavlovaceae</taxon>
        <taxon>Diacronema</taxon>
    </lineage>
</organism>
<evidence type="ECO:0000256" key="4">
    <source>
        <dbReference type="ARBA" id="ARBA00022602"/>
    </source>
</evidence>
<evidence type="ECO:0000256" key="3">
    <source>
        <dbReference type="ARBA" id="ARBA00014772"/>
    </source>
</evidence>
<comment type="catalytic activity">
    <reaction evidence="8 9">
        <text>geranylgeranyl diphosphate + L-cysteinyl-[protein] = S-geranylgeranyl-L-cysteinyl-[protein] + diphosphate</text>
        <dbReference type="Rhea" id="RHEA:21240"/>
        <dbReference type="Rhea" id="RHEA-COMP:10131"/>
        <dbReference type="Rhea" id="RHEA-COMP:11537"/>
        <dbReference type="ChEBI" id="CHEBI:29950"/>
        <dbReference type="ChEBI" id="CHEBI:33019"/>
        <dbReference type="ChEBI" id="CHEBI:57533"/>
        <dbReference type="ChEBI" id="CHEBI:86021"/>
        <dbReference type="EC" id="2.5.1.60"/>
    </reaction>
</comment>
<reference evidence="10" key="1">
    <citation type="submission" date="2021-05" db="EMBL/GenBank/DDBJ databases">
        <title>The genome of the haptophyte Pavlova lutheri (Diacronema luteri, Pavlovales) - a model for lipid biosynthesis in eukaryotic algae.</title>
        <authorList>
            <person name="Hulatt C.J."/>
            <person name="Posewitz M.C."/>
        </authorList>
    </citation>
    <scope>NUCLEOTIDE SEQUENCE</scope>
    <source>
        <strain evidence="10">NIVA-4/92</strain>
    </source>
</reference>
<evidence type="ECO:0000256" key="8">
    <source>
        <dbReference type="ARBA" id="ARBA00047658"/>
    </source>
</evidence>
<gene>
    <name evidence="10" type="ORF">KFE25_014153</name>
</gene>
<dbReference type="Gene3D" id="1.25.40.120">
    <property type="entry name" value="Protein prenylyltransferase"/>
    <property type="match status" value="1"/>
</dbReference>
<dbReference type="EMBL" id="JAGTXO010000042">
    <property type="protein sequence ID" value="KAG8459308.1"/>
    <property type="molecule type" value="Genomic_DNA"/>
</dbReference>
<dbReference type="Proteomes" id="UP000751190">
    <property type="component" value="Unassembled WGS sequence"/>
</dbReference>
<proteinExistence type="inferred from homology"/>
<evidence type="ECO:0000256" key="1">
    <source>
        <dbReference type="ARBA" id="ARBA00006734"/>
    </source>
</evidence>
<dbReference type="EC" id="2.5.1.60" evidence="2 9"/>
<evidence type="ECO:0000256" key="9">
    <source>
        <dbReference type="RuleBase" id="RU367120"/>
    </source>
</evidence>